<dbReference type="PANTHER" id="PTHR36455:SF1">
    <property type="entry name" value="BLR8292 PROTEIN"/>
    <property type="match status" value="1"/>
</dbReference>
<keyword evidence="2" id="KW-1185">Reference proteome</keyword>
<protein>
    <submittedName>
        <fullName evidence="1">IS66 Orf2 like protein</fullName>
    </submittedName>
</protein>
<dbReference type="RefSeq" id="WP_089715811.1">
    <property type="nucleotide sequence ID" value="NZ_FMAR01000042.1"/>
</dbReference>
<sequence>MLQINNGTRYWLYHPFADARLSFDGLSGIVTNELKMEMALNDVFIFLNKRQTHLKAVQWEGDGFGLYYKRLEKGSFELPYGIMAGTHSIITSKQLMMILQGVSLKKAVFRKRYTMPMGT</sequence>
<name>A0A1C4GB11_9BACT</name>
<evidence type="ECO:0000313" key="2">
    <source>
        <dbReference type="Proteomes" id="UP000242818"/>
    </source>
</evidence>
<proteinExistence type="predicted"/>
<dbReference type="InterPro" id="IPR008878">
    <property type="entry name" value="Transposase_IS66_Orf2"/>
</dbReference>
<dbReference type="NCBIfam" id="NF033819">
    <property type="entry name" value="IS66_TnpB"/>
    <property type="match status" value="1"/>
</dbReference>
<accession>A0A1C4GB11</accession>
<dbReference type="EMBL" id="FMAR01000042">
    <property type="protein sequence ID" value="SCC65015.1"/>
    <property type="molecule type" value="Genomic_DNA"/>
</dbReference>
<dbReference type="OrthoDB" id="4956084at2"/>
<evidence type="ECO:0000313" key="1">
    <source>
        <dbReference type="EMBL" id="SCC65015.1"/>
    </source>
</evidence>
<dbReference type="STRING" id="1335309.GA0116948_1422"/>
<gene>
    <name evidence="1" type="ORF">GA0116948_1422</name>
</gene>
<dbReference type="PANTHER" id="PTHR36455">
    <property type="match status" value="1"/>
</dbReference>
<dbReference type="AlphaFoldDB" id="A0A1C4GB11"/>
<dbReference type="Pfam" id="PF05717">
    <property type="entry name" value="TnpB_IS66"/>
    <property type="match status" value="1"/>
</dbReference>
<reference evidence="1 2" key="1">
    <citation type="submission" date="2016-08" db="EMBL/GenBank/DDBJ databases">
        <authorList>
            <person name="Seilhamer J.J."/>
        </authorList>
    </citation>
    <scope>NUCLEOTIDE SEQUENCE [LARGE SCALE GENOMIC DNA]</scope>
    <source>
        <strain evidence="1 2">A37T2</strain>
    </source>
</reference>
<organism evidence="1 2">
    <name type="scientific">Chitinophaga costaii</name>
    <dbReference type="NCBI Taxonomy" id="1335309"/>
    <lineage>
        <taxon>Bacteria</taxon>
        <taxon>Pseudomonadati</taxon>
        <taxon>Bacteroidota</taxon>
        <taxon>Chitinophagia</taxon>
        <taxon>Chitinophagales</taxon>
        <taxon>Chitinophagaceae</taxon>
        <taxon>Chitinophaga</taxon>
    </lineage>
</organism>
<dbReference type="Proteomes" id="UP000242818">
    <property type="component" value="Unassembled WGS sequence"/>
</dbReference>